<dbReference type="RefSeq" id="WP_279245357.1">
    <property type="nucleotide sequence ID" value="NZ_SHNN01000002.1"/>
</dbReference>
<proteinExistence type="predicted"/>
<keyword evidence="1" id="KW-0732">Signal</keyword>
<accession>A0ABT3TGC6</accession>
<feature type="chain" id="PRO_5046782100" description="VPLPA-CTERM sorting domain-containing protein" evidence="1">
    <location>
        <begin position="25"/>
        <end position="233"/>
    </location>
</feature>
<evidence type="ECO:0000313" key="3">
    <source>
        <dbReference type="Proteomes" id="UP001143362"/>
    </source>
</evidence>
<name>A0ABT3TGC6_9GAMM</name>
<organism evidence="2 3">
    <name type="scientific">Candidatus Litorirhabdus singularis</name>
    <dbReference type="NCBI Taxonomy" id="2518993"/>
    <lineage>
        <taxon>Bacteria</taxon>
        <taxon>Pseudomonadati</taxon>
        <taxon>Pseudomonadota</taxon>
        <taxon>Gammaproteobacteria</taxon>
        <taxon>Cellvibrionales</taxon>
        <taxon>Halieaceae</taxon>
        <taxon>Candidatus Litorirhabdus</taxon>
    </lineage>
</organism>
<feature type="signal peptide" evidence="1">
    <location>
        <begin position="1"/>
        <end position="24"/>
    </location>
</feature>
<dbReference type="Proteomes" id="UP001143362">
    <property type="component" value="Unassembled WGS sequence"/>
</dbReference>
<evidence type="ECO:0008006" key="4">
    <source>
        <dbReference type="Google" id="ProtNLM"/>
    </source>
</evidence>
<protein>
    <recommendedName>
        <fullName evidence="4">VPLPA-CTERM sorting domain-containing protein</fullName>
    </recommendedName>
</protein>
<gene>
    <name evidence="2" type="ORF">EYC98_10810</name>
</gene>
<evidence type="ECO:0000313" key="2">
    <source>
        <dbReference type="EMBL" id="MCX2981355.1"/>
    </source>
</evidence>
<dbReference type="EMBL" id="SHNN01000002">
    <property type="protein sequence ID" value="MCX2981355.1"/>
    <property type="molecule type" value="Genomic_DNA"/>
</dbReference>
<reference evidence="2" key="1">
    <citation type="submission" date="2019-02" db="EMBL/GenBank/DDBJ databases">
        <authorList>
            <person name="Li S.-H."/>
        </authorList>
    </citation>
    <scope>NUCLEOTIDE SEQUENCE</scope>
    <source>
        <strain evidence="2">IMCC14734</strain>
    </source>
</reference>
<keyword evidence="3" id="KW-1185">Reference proteome</keyword>
<sequence>MKSTSLLSALSGTALLLSSAFSSAAPLAPNGYIEPLIGTSPFSFGSLIDTTTGSFSVRDVQNSNAIVATGSVTSEVWRAGDNTLTFTWQVVNDISSSASIHALRLGGFGDETFDVGYIDDSNAPGEVPAMTAYRFDGFSAGSFNFQFNEYNEEFEPILGIGSGETSALVFADTDYVDYEQSYRSDLSSGQFQLGDFGANFAPVPSPVPLPAAAWLFVSALGGLVAAKKRAAAR</sequence>
<comment type="caution">
    <text evidence="2">The sequence shown here is derived from an EMBL/GenBank/DDBJ whole genome shotgun (WGS) entry which is preliminary data.</text>
</comment>
<evidence type="ECO:0000256" key="1">
    <source>
        <dbReference type="SAM" id="SignalP"/>
    </source>
</evidence>